<reference evidence="1" key="2">
    <citation type="submission" date="2023-06" db="EMBL/GenBank/DDBJ databases">
        <authorList>
            <person name="Ma L."/>
            <person name="Liu K.-W."/>
            <person name="Li Z."/>
            <person name="Hsiao Y.-Y."/>
            <person name="Qi Y."/>
            <person name="Fu T."/>
            <person name="Tang G."/>
            <person name="Zhang D."/>
            <person name="Sun W.-H."/>
            <person name="Liu D.-K."/>
            <person name="Li Y."/>
            <person name="Chen G.-Z."/>
            <person name="Liu X.-D."/>
            <person name="Liao X.-Y."/>
            <person name="Jiang Y.-T."/>
            <person name="Yu X."/>
            <person name="Hao Y."/>
            <person name="Huang J."/>
            <person name="Zhao X.-W."/>
            <person name="Ke S."/>
            <person name="Chen Y.-Y."/>
            <person name="Wu W.-L."/>
            <person name="Hsu J.-L."/>
            <person name="Lin Y.-F."/>
            <person name="Huang M.-D."/>
            <person name="Li C.-Y."/>
            <person name="Huang L."/>
            <person name="Wang Z.-W."/>
            <person name="Zhao X."/>
            <person name="Zhong W.-Y."/>
            <person name="Peng D.-H."/>
            <person name="Ahmad S."/>
            <person name="Lan S."/>
            <person name="Zhang J.-S."/>
            <person name="Tsai W.-C."/>
            <person name="Van De Peer Y."/>
            <person name="Liu Z.-J."/>
        </authorList>
    </citation>
    <scope>NUCLEOTIDE SEQUENCE</scope>
    <source>
        <strain evidence="1">CP</strain>
        <tissue evidence="1">Leaves</tissue>
    </source>
</reference>
<organism evidence="1 2">
    <name type="scientific">Acorus calamus</name>
    <name type="common">Sweet flag</name>
    <dbReference type="NCBI Taxonomy" id="4465"/>
    <lineage>
        <taxon>Eukaryota</taxon>
        <taxon>Viridiplantae</taxon>
        <taxon>Streptophyta</taxon>
        <taxon>Embryophyta</taxon>
        <taxon>Tracheophyta</taxon>
        <taxon>Spermatophyta</taxon>
        <taxon>Magnoliopsida</taxon>
        <taxon>Liliopsida</taxon>
        <taxon>Acoraceae</taxon>
        <taxon>Acorus</taxon>
    </lineage>
</organism>
<comment type="caution">
    <text evidence="1">The sequence shown here is derived from an EMBL/GenBank/DDBJ whole genome shotgun (WGS) entry which is preliminary data.</text>
</comment>
<proteinExistence type="predicted"/>
<keyword evidence="2" id="KW-1185">Reference proteome</keyword>
<gene>
    <name evidence="1" type="primary">MEMB11</name>
    <name evidence="1" type="ORF">QJS10_CPA08g00091</name>
</gene>
<dbReference type="EMBL" id="JAUJYO010000008">
    <property type="protein sequence ID" value="KAK1310677.1"/>
    <property type="molecule type" value="Genomic_DNA"/>
</dbReference>
<sequence>MEGGVGVGGGGPTLSDMYQRSKKLSIQIRDGLERLESSPSIVADAPPPELSFSIKRGIVTSGRETVGVESECLMLDIDTEKDYNNGDSSHVLRIFNDEVQAMQSARNSHVMVDEAYNTGIAILSKFAEQRDTD</sequence>
<dbReference type="AlphaFoldDB" id="A0AAV9EBS2"/>
<name>A0AAV9EBS2_ACOCL</name>
<evidence type="ECO:0000313" key="1">
    <source>
        <dbReference type="EMBL" id="KAK1310677.1"/>
    </source>
</evidence>
<dbReference type="Proteomes" id="UP001180020">
    <property type="component" value="Unassembled WGS sequence"/>
</dbReference>
<evidence type="ECO:0000313" key="2">
    <source>
        <dbReference type="Proteomes" id="UP001180020"/>
    </source>
</evidence>
<reference evidence="1" key="1">
    <citation type="journal article" date="2023" name="Nat. Commun.">
        <title>Diploid and tetraploid genomes of Acorus and the evolution of monocots.</title>
        <authorList>
            <person name="Ma L."/>
            <person name="Liu K.W."/>
            <person name="Li Z."/>
            <person name="Hsiao Y.Y."/>
            <person name="Qi Y."/>
            <person name="Fu T."/>
            <person name="Tang G.D."/>
            <person name="Zhang D."/>
            <person name="Sun W.H."/>
            <person name="Liu D.K."/>
            <person name="Li Y."/>
            <person name="Chen G.Z."/>
            <person name="Liu X.D."/>
            <person name="Liao X.Y."/>
            <person name="Jiang Y.T."/>
            <person name="Yu X."/>
            <person name="Hao Y."/>
            <person name="Huang J."/>
            <person name="Zhao X.W."/>
            <person name="Ke S."/>
            <person name="Chen Y.Y."/>
            <person name="Wu W.L."/>
            <person name="Hsu J.L."/>
            <person name="Lin Y.F."/>
            <person name="Huang M.D."/>
            <person name="Li C.Y."/>
            <person name="Huang L."/>
            <person name="Wang Z.W."/>
            <person name="Zhao X."/>
            <person name="Zhong W.Y."/>
            <person name="Peng D.H."/>
            <person name="Ahmad S."/>
            <person name="Lan S."/>
            <person name="Zhang J.S."/>
            <person name="Tsai W.C."/>
            <person name="Van de Peer Y."/>
            <person name="Liu Z.J."/>
        </authorList>
    </citation>
    <scope>NUCLEOTIDE SEQUENCE</scope>
    <source>
        <strain evidence="1">CP</strain>
    </source>
</reference>
<protein>
    <submittedName>
        <fullName evidence="1">Membrin-11</fullName>
    </submittedName>
</protein>
<accession>A0AAV9EBS2</accession>